<protein>
    <submittedName>
        <fullName evidence="1">Uncharacterized protein</fullName>
    </submittedName>
</protein>
<organism evidence="1 2">
    <name type="scientific">Dryococelus australis</name>
    <dbReference type="NCBI Taxonomy" id="614101"/>
    <lineage>
        <taxon>Eukaryota</taxon>
        <taxon>Metazoa</taxon>
        <taxon>Ecdysozoa</taxon>
        <taxon>Arthropoda</taxon>
        <taxon>Hexapoda</taxon>
        <taxon>Insecta</taxon>
        <taxon>Pterygota</taxon>
        <taxon>Neoptera</taxon>
        <taxon>Polyneoptera</taxon>
        <taxon>Phasmatodea</taxon>
        <taxon>Verophasmatodea</taxon>
        <taxon>Anareolatae</taxon>
        <taxon>Phasmatidae</taxon>
        <taxon>Eurycanthinae</taxon>
        <taxon>Dryococelus</taxon>
    </lineage>
</organism>
<evidence type="ECO:0000313" key="2">
    <source>
        <dbReference type="Proteomes" id="UP001159363"/>
    </source>
</evidence>
<proteinExistence type="predicted"/>
<comment type="caution">
    <text evidence="1">The sequence shown here is derived from an EMBL/GenBank/DDBJ whole genome shotgun (WGS) entry which is preliminary data.</text>
</comment>
<sequence length="74" mass="8673">MVTHPHEHSWAYPRASFPYYFGFLFRMARSGIMLSEFYAVCSPHTDYLTPWLAAVAMHSILHSYKSLLRIMAFD</sequence>
<dbReference type="Proteomes" id="UP001159363">
    <property type="component" value="Chromosome 9"/>
</dbReference>
<evidence type="ECO:0000313" key="1">
    <source>
        <dbReference type="EMBL" id="KAJ8874459.1"/>
    </source>
</evidence>
<dbReference type="EMBL" id="JARBHB010000010">
    <property type="protein sequence ID" value="KAJ8874459.1"/>
    <property type="molecule type" value="Genomic_DNA"/>
</dbReference>
<keyword evidence="2" id="KW-1185">Reference proteome</keyword>
<name>A0ABQ9GR02_9NEOP</name>
<gene>
    <name evidence="1" type="ORF">PR048_025308</name>
</gene>
<reference evidence="1 2" key="1">
    <citation type="submission" date="2023-02" db="EMBL/GenBank/DDBJ databases">
        <title>LHISI_Scaffold_Assembly.</title>
        <authorList>
            <person name="Stuart O.P."/>
            <person name="Cleave R."/>
            <person name="Magrath M.J.L."/>
            <person name="Mikheyev A.S."/>
        </authorList>
    </citation>
    <scope>NUCLEOTIDE SEQUENCE [LARGE SCALE GENOMIC DNA]</scope>
    <source>
        <strain evidence="1">Daus_M_001</strain>
        <tissue evidence="1">Leg muscle</tissue>
    </source>
</reference>
<accession>A0ABQ9GR02</accession>